<feature type="region of interest" description="Disordered" evidence="13">
    <location>
        <begin position="132"/>
        <end position="155"/>
    </location>
</feature>
<sequence>MCAMWKLQVAFLCTVSTLLSLSSGGESKARSCSEVRQAYNAKGFSLDNVPHQEISGEHLRVCPQGYTCCTSEMEDKLNLQSKAEFENIVDESSRNMRTTFVARHKKFDVFKDDEKDADDGGRVGHLRHSRASGLVDCNGYTPPRHSPSSLRDQHQ</sequence>
<evidence type="ECO:0000256" key="14">
    <source>
        <dbReference type="SAM" id="SignalP"/>
    </source>
</evidence>
<dbReference type="GO" id="GO:0009966">
    <property type="term" value="P:regulation of signal transduction"/>
    <property type="evidence" value="ECO:0007669"/>
    <property type="project" value="InterPro"/>
</dbReference>
<comment type="function">
    <text evidence="12">Cell surface proteoglycan.</text>
</comment>
<evidence type="ECO:0000256" key="1">
    <source>
        <dbReference type="ARBA" id="ARBA00004609"/>
    </source>
</evidence>
<dbReference type="GO" id="GO:0005886">
    <property type="term" value="C:plasma membrane"/>
    <property type="evidence" value="ECO:0007669"/>
    <property type="project" value="UniProtKB-SubCell"/>
</dbReference>
<keyword evidence="9 12" id="KW-0357">Heparan sulfate</keyword>
<dbReference type="GO" id="GO:0016477">
    <property type="term" value="P:cell migration"/>
    <property type="evidence" value="ECO:0007669"/>
    <property type="project" value="TreeGrafter"/>
</dbReference>
<proteinExistence type="inferred from homology"/>
<gene>
    <name evidence="15" type="ORF">JOB18_009618</name>
</gene>
<keyword evidence="16" id="KW-1185">Reference proteome</keyword>
<dbReference type="PANTHER" id="PTHR10822">
    <property type="entry name" value="GLYPICAN"/>
    <property type="match status" value="1"/>
</dbReference>
<dbReference type="GO" id="GO:1905475">
    <property type="term" value="P:regulation of protein localization to membrane"/>
    <property type="evidence" value="ECO:0007669"/>
    <property type="project" value="TreeGrafter"/>
</dbReference>
<dbReference type="EMBL" id="JAGKHQ010000019">
    <property type="protein sequence ID" value="KAG7481969.1"/>
    <property type="molecule type" value="Genomic_DNA"/>
</dbReference>
<keyword evidence="3" id="KW-1003">Cell membrane</keyword>
<evidence type="ECO:0000256" key="2">
    <source>
        <dbReference type="ARBA" id="ARBA00010260"/>
    </source>
</evidence>
<dbReference type="GO" id="GO:0005576">
    <property type="term" value="C:extracellular region"/>
    <property type="evidence" value="ECO:0007669"/>
    <property type="project" value="TreeGrafter"/>
</dbReference>
<evidence type="ECO:0000256" key="5">
    <source>
        <dbReference type="ARBA" id="ARBA00022729"/>
    </source>
</evidence>
<comment type="subcellular location">
    <subcellularLocation>
        <location evidence="1 12">Cell membrane</location>
        <topology evidence="1 12">Lipid-anchor</topology>
        <topology evidence="1 12">GPI-anchor</topology>
    </subcellularLocation>
</comment>
<comment type="similarity">
    <text evidence="2 11">Belongs to the glypican family.</text>
</comment>
<accession>A0AAV6Q4G3</accession>
<keyword evidence="7 12" id="KW-0472">Membrane</keyword>
<keyword evidence="4 12" id="KW-0336">GPI-anchor</keyword>
<reference evidence="15 16" key="1">
    <citation type="journal article" date="2021" name="Sci. Rep.">
        <title>Chromosome anchoring in Senegalese sole (Solea senegalensis) reveals sex-associated markers and genome rearrangements in flatfish.</title>
        <authorList>
            <person name="Guerrero-Cozar I."/>
            <person name="Gomez-Garrido J."/>
            <person name="Berbel C."/>
            <person name="Martinez-Blanch J.F."/>
            <person name="Alioto T."/>
            <person name="Claros M.G."/>
            <person name="Gagnaire P.A."/>
            <person name="Manchado M."/>
        </authorList>
    </citation>
    <scope>NUCLEOTIDE SEQUENCE [LARGE SCALE GENOMIC DNA]</scope>
    <source>
        <strain evidence="15">Sse05_10M</strain>
    </source>
</reference>
<evidence type="ECO:0000256" key="6">
    <source>
        <dbReference type="ARBA" id="ARBA00022974"/>
    </source>
</evidence>
<feature type="chain" id="PRO_5043619273" evidence="14">
    <location>
        <begin position="25"/>
        <end position="155"/>
    </location>
</feature>
<feature type="compositionally biased region" description="Polar residues" evidence="13">
    <location>
        <begin position="146"/>
        <end position="155"/>
    </location>
</feature>
<organism evidence="15 16">
    <name type="scientific">Solea senegalensis</name>
    <name type="common">Senegalese sole</name>
    <dbReference type="NCBI Taxonomy" id="28829"/>
    <lineage>
        <taxon>Eukaryota</taxon>
        <taxon>Metazoa</taxon>
        <taxon>Chordata</taxon>
        <taxon>Craniata</taxon>
        <taxon>Vertebrata</taxon>
        <taxon>Euteleostomi</taxon>
        <taxon>Actinopterygii</taxon>
        <taxon>Neopterygii</taxon>
        <taxon>Teleostei</taxon>
        <taxon>Neoteleostei</taxon>
        <taxon>Acanthomorphata</taxon>
        <taxon>Carangaria</taxon>
        <taxon>Pleuronectiformes</taxon>
        <taxon>Pleuronectoidei</taxon>
        <taxon>Soleidae</taxon>
        <taxon>Solea</taxon>
    </lineage>
</organism>
<dbReference type="PANTHER" id="PTHR10822:SF31">
    <property type="entry name" value="GLYPICAN-6"/>
    <property type="match status" value="1"/>
</dbReference>
<evidence type="ECO:0000256" key="11">
    <source>
        <dbReference type="RuleBase" id="RU003518"/>
    </source>
</evidence>
<name>A0AAV6Q4G3_SOLSE</name>
<dbReference type="Pfam" id="PF01153">
    <property type="entry name" value="Glypican"/>
    <property type="match status" value="1"/>
</dbReference>
<protein>
    <submittedName>
        <fullName evidence="15">Glypican-6-like isoform X2</fullName>
    </submittedName>
</protein>
<evidence type="ECO:0000313" key="16">
    <source>
        <dbReference type="Proteomes" id="UP000693946"/>
    </source>
</evidence>
<keyword evidence="8" id="KW-0325">Glycoprotein</keyword>
<evidence type="ECO:0000256" key="9">
    <source>
        <dbReference type="ARBA" id="ARBA00023207"/>
    </source>
</evidence>
<evidence type="ECO:0000313" key="15">
    <source>
        <dbReference type="EMBL" id="KAG7481969.1"/>
    </source>
</evidence>
<evidence type="ECO:0000256" key="3">
    <source>
        <dbReference type="ARBA" id="ARBA00022475"/>
    </source>
</evidence>
<evidence type="ECO:0000256" key="7">
    <source>
        <dbReference type="ARBA" id="ARBA00023136"/>
    </source>
</evidence>
<evidence type="ECO:0000256" key="10">
    <source>
        <dbReference type="ARBA" id="ARBA00023288"/>
    </source>
</evidence>
<keyword evidence="5 14" id="KW-0732">Signal</keyword>
<dbReference type="GO" id="GO:0009986">
    <property type="term" value="C:cell surface"/>
    <property type="evidence" value="ECO:0007669"/>
    <property type="project" value="TreeGrafter"/>
</dbReference>
<dbReference type="AlphaFoldDB" id="A0AAV6Q4G3"/>
<keyword evidence="10 12" id="KW-0449">Lipoprotein</keyword>
<evidence type="ECO:0000256" key="12">
    <source>
        <dbReference type="RuleBase" id="RU003519"/>
    </source>
</evidence>
<evidence type="ECO:0000256" key="13">
    <source>
        <dbReference type="SAM" id="MobiDB-lite"/>
    </source>
</evidence>
<dbReference type="Proteomes" id="UP000693946">
    <property type="component" value="Linkage Group LG7"/>
</dbReference>
<evidence type="ECO:0000256" key="4">
    <source>
        <dbReference type="ARBA" id="ARBA00022622"/>
    </source>
</evidence>
<evidence type="ECO:0000256" key="8">
    <source>
        <dbReference type="ARBA" id="ARBA00023180"/>
    </source>
</evidence>
<feature type="signal peptide" evidence="14">
    <location>
        <begin position="1"/>
        <end position="24"/>
    </location>
</feature>
<keyword evidence="6 12" id="KW-0654">Proteoglycan</keyword>
<comment type="caution">
    <text evidence="15">The sequence shown here is derived from an EMBL/GenBank/DDBJ whole genome shotgun (WGS) entry which is preliminary data.</text>
</comment>
<dbReference type="InterPro" id="IPR001863">
    <property type="entry name" value="Glypican"/>
</dbReference>
<dbReference type="GO" id="GO:0045202">
    <property type="term" value="C:synapse"/>
    <property type="evidence" value="ECO:0007669"/>
    <property type="project" value="TreeGrafter"/>
</dbReference>
<dbReference type="GO" id="GO:0098552">
    <property type="term" value="C:side of membrane"/>
    <property type="evidence" value="ECO:0007669"/>
    <property type="project" value="UniProtKB-KW"/>
</dbReference>